<keyword evidence="1" id="KW-1133">Transmembrane helix</keyword>
<accession>A0A650CLX5</accession>
<organism evidence="2 3">
    <name type="scientific">Stygiolobus azoricus</name>
    <dbReference type="NCBI Taxonomy" id="41675"/>
    <lineage>
        <taxon>Archaea</taxon>
        <taxon>Thermoproteota</taxon>
        <taxon>Thermoprotei</taxon>
        <taxon>Sulfolobales</taxon>
        <taxon>Sulfolobaceae</taxon>
        <taxon>Stygiolobus</taxon>
    </lineage>
</organism>
<feature type="transmembrane region" description="Helical" evidence="1">
    <location>
        <begin position="298"/>
        <end position="315"/>
    </location>
</feature>
<evidence type="ECO:0000313" key="3">
    <source>
        <dbReference type="Proteomes" id="UP000423396"/>
    </source>
</evidence>
<feature type="transmembrane region" description="Helical" evidence="1">
    <location>
        <begin position="87"/>
        <end position="109"/>
    </location>
</feature>
<dbReference type="AlphaFoldDB" id="A0A650CLX5"/>
<feature type="transmembrane region" description="Helical" evidence="1">
    <location>
        <begin position="258"/>
        <end position="277"/>
    </location>
</feature>
<keyword evidence="1" id="KW-0472">Membrane</keyword>
<feature type="transmembrane region" description="Helical" evidence="1">
    <location>
        <begin position="231"/>
        <end position="252"/>
    </location>
</feature>
<keyword evidence="1" id="KW-0812">Transmembrane</keyword>
<reference evidence="2 3" key="1">
    <citation type="submission" date="2019-10" db="EMBL/GenBank/DDBJ databases">
        <title>Genome Sequences from Six Type Strain Members of the Archaeal Family Sulfolobaceae: Acidianus ambivalens, Acidianus infernus, Metallosphaera prunae, Stygiolobus azoricus, Sulfolobus metallicus, and Sulfurisphaera ohwakuensis.</title>
        <authorList>
            <person name="Counts J.A."/>
            <person name="Kelly R.M."/>
        </authorList>
    </citation>
    <scope>NUCLEOTIDE SEQUENCE [LARGE SCALE GENOMIC DNA]</scope>
    <source>
        <strain evidence="2 3">FC6</strain>
    </source>
</reference>
<gene>
    <name evidence="2" type="ORF">D1868_00835</name>
</gene>
<feature type="transmembrane region" description="Helical" evidence="1">
    <location>
        <begin position="116"/>
        <end position="134"/>
    </location>
</feature>
<name>A0A650CLX5_9CREN</name>
<sequence>MPSYNFEPPHVITEFSLFSIFYSSILVATSIFNTRFGMVSKSDSDFLAMLPIDDRMLVTSVIIGSIVVNLALSILFVSWFVLSIGLYGIFIPFLLSLISASLPAITYSFSMKRKVLVALGIGGWFLSAGVGFPFSPMSMFVGYDTIGFSLLITLSLSSFFLAIKRFSFTNYSNIMITSEKGEVKQQINFTKVRNPLLVMLVKNLNVLEVGGRVNFMGTTTYITKRVKLWQILLITSLIGSVTYFVYILKIVGIFTLNFYVIIITWVLTVSLSSSALISEPIWLDMNVMTPLEFFRNYLISKAIVLVVVLLPIGLFEVLSGQVVLGLTVMVDLPLSSIFVMSLNSRFYRASFQNIQTITAGRFLVSFLSIIPFGLLEVIAFLPYLSVFIIGTVVLLVLDLPFFLSSSYWQSTVEKIMTSVT</sequence>
<feature type="transmembrane region" description="Helical" evidence="1">
    <location>
        <begin position="15"/>
        <end position="36"/>
    </location>
</feature>
<feature type="transmembrane region" description="Helical" evidence="1">
    <location>
        <begin position="57"/>
        <end position="81"/>
    </location>
</feature>
<evidence type="ECO:0000313" key="2">
    <source>
        <dbReference type="EMBL" id="QGR18682.1"/>
    </source>
</evidence>
<feature type="transmembrane region" description="Helical" evidence="1">
    <location>
        <begin position="321"/>
        <end position="342"/>
    </location>
</feature>
<feature type="transmembrane region" description="Helical" evidence="1">
    <location>
        <begin position="362"/>
        <end position="381"/>
    </location>
</feature>
<dbReference type="KEGG" id="sazo:D1868_00835"/>
<protein>
    <submittedName>
        <fullName evidence="2">Uncharacterized protein</fullName>
    </submittedName>
</protein>
<keyword evidence="3" id="KW-1185">Reference proteome</keyword>
<dbReference type="RefSeq" id="WP_156004887.1">
    <property type="nucleotide sequence ID" value="NZ_CP045483.1"/>
</dbReference>
<dbReference type="EMBL" id="CP045483">
    <property type="protein sequence ID" value="QGR18682.1"/>
    <property type="molecule type" value="Genomic_DNA"/>
</dbReference>
<feature type="transmembrane region" description="Helical" evidence="1">
    <location>
        <begin position="140"/>
        <end position="163"/>
    </location>
</feature>
<feature type="transmembrane region" description="Helical" evidence="1">
    <location>
        <begin position="387"/>
        <end position="408"/>
    </location>
</feature>
<dbReference type="GeneID" id="42797579"/>
<dbReference type="Proteomes" id="UP000423396">
    <property type="component" value="Chromosome"/>
</dbReference>
<dbReference type="OrthoDB" id="43974at2157"/>
<evidence type="ECO:0000256" key="1">
    <source>
        <dbReference type="SAM" id="Phobius"/>
    </source>
</evidence>
<proteinExistence type="predicted"/>